<accession>A0ABQ3UHB4</accession>
<reference evidence="2 3" key="1">
    <citation type="journal article" date="2021" name="Int. J. Syst. Evol. Microbiol.">
        <title>Reticulibacter mediterranei gen. nov., sp. nov., within the new family Reticulibacteraceae fam. nov., and Ktedonospora formicarum gen. nov., sp. nov., Ktedonobacter robiniae sp. nov., Dictyobacter formicarum sp. nov. and Dictyobacter arantiisoli sp. nov., belonging to the class Ktedonobacteria.</title>
        <authorList>
            <person name="Yabe S."/>
            <person name="Zheng Y."/>
            <person name="Wang C.M."/>
            <person name="Sakai Y."/>
            <person name="Abe K."/>
            <person name="Yokota A."/>
            <person name="Donadio S."/>
            <person name="Cavaletti L."/>
            <person name="Monciardini P."/>
        </authorList>
    </citation>
    <scope>NUCLEOTIDE SEQUENCE [LARGE SCALE GENOMIC DNA]</scope>
    <source>
        <strain evidence="2 3">SOSP1-30</strain>
    </source>
</reference>
<sequence>MGVERSVTRWYVERQILLSEISALEAKLTPNTSKEASANTESATPSQADEVAQQVSQAQQKLHILGPCPKPMMG</sequence>
<dbReference type="EMBL" id="BNJG01000001">
    <property type="protein sequence ID" value="GHO52106.1"/>
    <property type="molecule type" value="Genomic_DNA"/>
</dbReference>
<comment type="caution">
    <text evidence="2">The sequence shown here is derived from an EMBL/GenBank/DDBJ whole genome shotgun (WGS) entry which is preliminary data.</text>
</comment>
<evidence type="ECO:0000256" key="1">
    <source>
        <dbReference type="SAM" id="MobiDB-lite"/>
    </source>
</evidence>
<protein>
    <submittedName>
        <fullName evidence="2">Uncharacterized protein</fullName>
    </submittedName>
</protein>
<dbReference type="RefSeq" id="WP_201369049.1">
    <property type="nucleotide sequence ID" value="NZ_BNJG01000001.1"/>
</dbReference>
<feature type="region of interest" description="Disordered" evidence="1">
    <location>
        <begin position="54"/>
        <end position="74"/>
    </location>
</feature>
<evidence type="ECO:0000313" key="2">
    <source>
        <dbReference type="EMBL" id="GHO52106.1"/>
    </source>
</evidence>
<keyword evidence="3" id="KW-1185">Reference proteome</keyword>
<gene>
    <name evidence="2" type="ORF">KSB_05810</name>
</gene>
<dbReference type="Proteomes" id="UP000654345">
    <property type="component" value="Unassembled WGS sequence"/>
</dbReference>
<organism evidence="2 3">
    <name type="scientific">Ktedonobacter robiniae</name>
    <dbReference type="NCBI Taxonomy" id="2778365"/>
    <lineage>
        <taxon>Bacteria</taxon>
        <taxon>Bacillati</taxon>
        <taxon>Chloroflexota</taxon>
        <taxon>Ktedonobacteria</taxon>
        <taxon>Ktedonobacterales</taxon>
        <taxon>Ktedonobacteraceae</taxon>
        <taxon>Ktedonobacter</taxon>
    </lineage>
</organism>
<evidence type="ECO:0000313" key="3">
    <source>
        <dbReference type="Proteomes" id="UP000654345"/>
    </source>
</evidence>
<name>A0ABQ3UHB4_9CHLR</name>
<proteinExistence type="predicted"/>